<dbReference type="InterPro" id="IPR011102">
    <property type="entry name" value="Sig_transdc_His_kinase_HWE"/>
</dbReference>
<evidence type="ECO:0000259" key="13">
    <source>
        <dbReference type="PROSITE" id="PS50113"/>
    </source>
</evidence>
<dbReference type="InterPro" id="IPR035965">
    <property type="entry name" value="PAS-like_dom_sf"/>
</dbReference>
<sequence length="511" mass="56545">MRHRGTGYKELDAPSGQAALHIQSSFLAGGGELGALMRAHDWSSTALGPPETWSQPLRTVVGIMLGSRQPMLVVWGPERLTLYNDGYALMCGDRHPGALGRPFSELWFDIWDVVEPILDRAYAGEPTHMDDIQFTMRRHGDPEETHFAFSYTPVRDEAGQVAGMFCACTETTGEILAERRLAAETDRQRRLFQKAPGFITILRGPNFVFEFANEAYVRLFGGRDVVGKTVREVFPDLEGQPFFGLLENAYSTGERFVAQQTPIRLRSSPNAEPKELFLDFIYEPVTDEAGVVTGLFVEGYDVTERKKGEEHLRLMINELNHRVKNSLATVQAIASQTFRNPEAFEASKRDFNERLVSLARAHDILTDANWAGATLRQVVDHTVRPHGGEAGERFRLDGPQVVLTPKVALTLSMTLHELCTNAAKYGALSVEYGQVSIAWSCPLTEDGRRLHLTWTERGGPAVLPPKQKGFGSRLIERGLAAELGGIVDIAYEQAGVVCTVDVPLPAEPPDA</sequence>
<keyword evidence="5" id="KW-0285">Flavoprotein</keyword>
<dbReference type="InterPro" id="IPR000014">
    <property type="entry name" value="PAS"/>
</dbReference>
<gene>
    <name evidence="14" type="ORF">GTW51_09895</name>
</gene>
<keyword evidence="10" id="KW-0418">Kinase</keyword>
<evidence type="ECO:0000256" key="9">
    <source>
        <dbReference type="ARBA" id="ARBA00022741"/>
    </source>
</evidence>
<dbReference type="Gene3D" id="3.30.565.10">
    <property type="entry name" value="Histidine kinase-like ATPase, C-terminal domain"/>
    <property type="match status" value="1"/>
</dbReference>
<accession>A0A6L9MGS3</accession>
<evidence type="ECO:0000256" key="4">
    <source>
        <dbReference type="ARBA" id="ARBA00022553"/>
    </source>
</evidence>
<dbReference type="PANTHER" id="PTHR41523:SF7">
    <property type="entry name" value="HISTIDINE KINASE"/>
    <property type="match status" value="1"/>
</dbReference>
<dbReference type="PANTHER" id="PTHR41523">
    <property type="entry name" value="TWO-COMPONENT SYSTEM SENSOR PROTEIN"/>
    <property type="match status" value="1"/>
</dbReference>
<dbReference type="InterPro" id="IPR000700">
    <property type="entry name" value="PAS-assoc_C"/>
</dbReference>
<evidence type="ECO:0000256" key="2">
    <source>
        <dbReference type="ARBA" id="ARBA00012438"/>
    </source>
</evidence>
<evidence type="ECO:0000256" key="1">
    <source>
        <dbReference type="ARBA" id="ARBA00000085"/>
    </source>
</evidence>
<keyword evidence="7" id="KW-0808">Transferase</keyword>
<dbReference type="CDD" id="cd00130">
    <property type="entry name" value="PAS"/>
    <property type="match status" value="1"/>
</dbReference>
<dbReference type="Gene3D" id="3.30.450.20">
    <property type="entry name" value="PAS domain"/>
    <property type="match status" value="2"/>
</dbReference>
<organism evidence="14 15">
    <name type="scientific">Aurantimonas aggregata</name>
    <dbReference type="NCBI Taxonomy" id="2047720"/>
    <lineage>
        <taxon>Bacteria</taxon>
        <taxon>Pseudomonadati</taxon>
        <taxon>Pseudomonadota</taxon>
        <taxon>Alphaproteobacteria</taxon>
        <taxon>Hyphomicrobiales</taxon>
        <taxon>Aurantimonadaceae</taxon>
        <taxon>Aurantimonas</taxon>
    </lineage>
</organism>
<keyword evidence="9" id="KW-0547">Nucleotide-binding</keyword>
<evidence type="ECO:0000256" key="6">
    <source>
        <dbReference type="ARBA" id="ARBA00022643"/>
    </source>
</evidence>
<comment type="catalytic activity">
    <reaction evidence="1">
        <text>ATP + protein L-histidine = ADP + protein N-phospho-L-histidine.</text>
        <dbReference type="EC" id="2.7.13.3"/>
    </reaction>
</comment>
<keyword evidence="4" id="KW-0597">Phosphoprotein</keyword>
<evidence type="ECO:0000256" key="5">
    <source>
        <dbReference type="ARBA" id="ARBA00022630"/>
    </source>
</evidence>
<evidence type="ECO:0000313" key="14">
    <source>
        <dbReference type="EMBL" id="NDV87013.1"/>
    </source>
</evidence>
<evidence type="ECO:0000256" key="3">
    <source>
        <dbReference type="ARBA" id="ARBA00021740"/>
    </source>
</evidence>
<keyword evidence="11" id="KW-0067">ATP-binding</keyword>
<dbReference type="Pfam" id="PF08448">
    <property type="entry name" value="PAS_4"/>
    <property type="match status" value="2"/>
</dbReference>
<evidence type="ECO:0000256" key="12">
    <source>
        <dbReference type="ARBA" id="ARBA00023026"/>
    </source>
</evidence>
<dbReference type="PROSITE" id="PS50113">
    <property type="entry name" value="PAC"/>
    <property type="match status" value="1"/>
</dbReference>
<dbReference type="Pfam" id="PF07536">
    <property type="entry name" value="HWE_HK"/>
    <property type="match status" value="1"/>
</dbReference>
<dbReference type="GO" id="GO:0005524">
    <property type="term" value="F:ATP binding"/>
    <property type="evidence" value="ECO:0007669"/>
    <property type="project" value="UniProtKB-KW"/>
</dbReference>
<dbReference type="GO" id="GO:0004673">
    <property type="term" value="F:protein histidine kinase activity"/>
    <property type="evidence" value="ECO:0007669"/>
    <property type="project" value="UniProtKB-EC"/>
</dbReference>
<dbReference type="EMBL" id="JAAAMJ010000005">
    <property type="protein sequence ID" value="NDV87013.1"/>
    <property type="molecule type" value="Genomic_DNA"/>
</dbReference>
<reference evidence="14 15" key="1">
    <citation type="submission" date="2020-01" db="EMBL/GenBank/DDBJ databases">
        <title>Genomes of bacteria type strains.</title>
        <authorList>
            <person name="Chen J."/>
            <person name="Zhu S."/>
            <person name="Chen J."/>
        </authorList>
    </citation>
    <scope>NUCLEOTIDE SEQUENCE [LARGE SCALE GENOMIC DNA]</scope>
    <source>
        <strain evidence="14 15">KCTC 52919</strain>
    </source>
</reference>
<keyword evidence="6" id="KW-0288">FMN</keyword>
<protein>
    <recommendedName>
        <fullName evidence="3">Blue-light-activated histidine kinase</fullName>
        <ecNumber evidence="2">2.7.13.3</ecNumber>
    </recommendedName>
</protein>
<evidence type="ECO:0000256" key="8">
    <source>
        <dbReference type="ARBA" id="ARBA00022737"/>
    </source>
</evidence>
<dbReference type="AlphaFoldDB" id="A0A6L9MGS3"/>
<dbReference type="SMART" id="SM00911">
    <property type="entry name" value="HWE_HK"/>
    <property type="match status" value="1"/>
</dbReference>
<keyword evidence="12" id="KW-0843">Virulence</keyword>
<proteinExistence type="predicted"/>
<name>A0A6L9MGS3_9HYPH</name>
<dbReference type="InterPro" id="IPR013656">
    <property type="entry name" value="PAS_4"/>
</dbReference>
<dbReference type="SMART" id="SM00091">
    <property type="entry name" value="PAS"/>
    <property type="match status" value="1"/>
</dbReference>
<dbReference type="Proteomes" id="UP000476332">
    <property type="component" value="Unassembled WGS sequence"/>
</dbReference>
<dbReference type="SUPFAM" id="SSF55785">
    <property type="entry name" value="PYP-like sensor domain (PAS domain)"/>
    <property type="match status" value="2"/>
</dbReference>
<comment type="caution">
    <text evidence="14">The sequence shown here is derived from an EMBL/GenBank/DDBJ whole genome shotgun (WGS) entry which is preliminary data.</text>
</comment>
<dbReference type="InterPro" id="IPR036890">
    <property type="entry name" value="HATPase_C_sf"/>
</dbReference>
<feature type="domain" description="PAC" evidence="13">
    <location>
        <begin position="259"/>
        <end position="314"/>
    </location>
</feature>
<evidence type="ECO:0000256" key="10">
    <source>
        <dbReference type="ARBA" id="ARBA00022777"/>
    </source>
</evidence>
<dbReference type="EC" id="2.7.13.3" evidence="2"/>
<evidence type="ECO:0000256" key="7">
    <source>
        <dbReference type="ARBA" id="ARBA00022679"/>
    </source>
</evidence>
<evidence type="ECO:0000256" key="11">
    <source>
        <dbReference type="ARBA" id="ARBA00022840"/>
    </source>
</evidence>
<keyword evidence="15" id="KW-1185">Reference proteome</keyword>
<evidence type="ECO:0000313" key="15">
    <source>
        <dbReference type="Proteomes" id="UP000476332"/>
    </source>
</evidence>
<keyword evidence="8" id="KW-0677">Repeat</keyword>